<sequence length="513" mass="58703">MSKINPLHITQAFNIGAKETDLDFFDANLFYDSRLFIDPFLLKRSPVEEERELFKRFSLYFKTAYQKSINARNNDSQIQRLKKFLTFKEPKEINLGYTQNSNQGSGPGAGFAEGLLTFFLESSAVKLINEKELFPEEDFNPKFVAIFADGFGEDGISDLSANLIMDYLISYTKIQAKKWNIDFNILPVQQTFDYEEMDWTGGINAELPENPLRPGEPVVFVPRRLLRSHDVSEKDKAVKKVIGILRQDQNLKSRFSNLVNKPIRDINVEEIRNILITEDSVLKAFVSSLEEEDINAYDFQKDLLGFLALKRHEHAFDDLKVEAISSCATLLKETMVFIDIVKQENEVRDGWKAAWTPDLAKPVKEEVFGRNFRAMGFSFFSKFPTVSFIPQTGTGNGLLDFAVIYKNCRIAVELKKLCNNSLTGDPPLAAYLHGIKRQLPNYVLCLPAKVAIYLTIQHYRDTRRRGKNHDSRANEIRAVVDEVKTEIKSKLPSFNDLYYINIDVSPKKSPSKV</sequence>
<gene>
    <name evidence="1" type="ORF">A2867_04020</name>
</gene>
<comment type="caution">
    <text evidence="1">The sequence shown here is derived from an EMBL/GenBank/DDBJ whole genome shotgun (WGS) entry which is preliminary data.</text>
</comment>
<organism evidence="1 2">
    <name type="scientific">Candidatus Daviesbacteria bacterium RIFCSPHIGHO2_01_FULL_40_11</name>
    <dbReference type="NCBI Taxonomy" id="1797762"/>
    <lineage>
        <taxon>Bacteria</taxon>
        <taxon>Candidatus Daviesiibacteriota</taxon>
    </lineage>
</organism>
<dbReference type="AlphaFoldDB" id="A0A1F5JFS6"/>
<proteinExistence type="predicted"/>
<reference evidence="1 2" key="1">
    <citation type="journal article" date="2016" name="Nat. Commun.">
        <title>Thousands of microbial genomes shed light on interconnected biogeochemical processes in an aquifer system.</title>
        <authorList>
            <person name="Anantharaman K."/>
            <person name="Brown C.T."/>
            <person name="Hug L.A."/>
            <person name="Sharon I."/>
            <person name="Castelle C.J."/>
            <person name="Probst A.J."/>
            <person name="Thomas B.C."/>
            <person name="Singh A."/>
            <person name="Wilkins M.J."/>
            <person name="Karaoz U."/>
            <person name="Brodie E.L."/>
            <person name="Williams K.H."/>
            <person name="Hubbard S.S."/>
            <person name="Banfield J.F."/>
        </authorList>
    </citation>
    <scope>NUCLEOTIDE SEQUENCE [LARGE SCALE GENOMIC DNA]</scope>
</reference>
<evidence type="ECO:0000313" key="1">
    <source>
        <dbReference type="EMBL" id="OGE27475.1"/>
    </source>
</evidence>
<dbReference type="EMBL" id="MFCP01000038">
    <property type="protein sequence ID" value="OGE27475.1"/>
    <property type="molecule type" value="Genomic_DNA"/>
</dbReference>
<accession>A0A1F5JFS6</accession>
<protein>
    <submittedName>
        <fullName evidence="1">Uncharacterized protein</fullName>
    </submittedName>
</protein>
<dbReference type="Proteomes" id="UP000177555">
    <property type="component" value="Unassembled WGS sequence"/>
</dbReference>
<name>A0A1F5JFS6_9BACT</name>
<evidence type="ECO:0000313" key="2">
    <source>
        <dbReference type="Proteomes" id="UP000177555"/>
    </source>
</evidence>